<feature type="compositionally biased region" description="Polar residues" evidence="1">
    <location>
        <begin position="454"/>
        <end position="464"/>
    </location>
</feature>
<feature type="compositionally biased region" description="Low complexity" evidence="1">
    <location>
        <begin position="145"/>
        <end position="161"/>
    </location>
</feature>
<protein>
    <submittedName>
        <fullName evidence="2">Uncharacterized protein</fullName>
    </submittedName>
</protein>
<feature type="compositionally biased region" description="Polar residues" evidence="1">
    <location>
        <begin position="385"/>
        <end position="403"/>
    </location>
</feature>
<feature type="region of interest" description="Disordered" evidence="1">
    <location>
        <begin position="322"/>
        <end position="689"/>
    </location>
</feature>
<feature type="region of interest" description="Disordered" evidence="1">
    <location>
        <begin position="107"/>
        <end position="176"/>
    </location>
</feature>
<sequence length="987" mass="106273">MPATNEAAKTAPPPSSTSAPLSKADQDDLAAIDNAVDRMRTLTPADPYVLTIPQDVEPRYHHAYQYQAMQWLNQTPFEWKEGEYTQYQTFIYHEHGKDMYVLHNSEPREEEGTATSKAKVGGASTPSTGAPKKKISLDAYKKSKTGAGTPAQAGTPGPKAATEGRPHAAVKGPIERVKAETDEVLAAVTELEEVPLPESQPVKKELKRKREEHGDVEGKQKGKEGDQSQVEDQPAVKKARTSSPPPSHSRKEPVAERNAKRPATPPAHSQKTGLPPKLSPPMLPQIQAKDLPPKLSPLRVPDLPRRLSPTIPANIAATLKARDQLKASSSSDLSLPSSASKNGTLTPPPNGEIQAKRKSPVPRNAFRASSSSPAVRTDGEERAKPTTTSAPRDQTPELSQSQEIVVGNALDTRRGSGKPSRIVRMKYKKHQREGIRRILKMRPNPAKDYPASPPTSTSAEQPTKTAEKKPVGRKDVSGKGGAQEVGPPARGTAQKVGRVERAGVDGKRGLGQERALENAGPEVESTALNGARSKQDAVQSATKYAEAEVPKKAAAVKPTHAATKDDTSVVAEKQPLTRKASQEDSIAKSKAPEMKRYEPPARRKESASKSSDDTAAAKAKQKPEQPKKANETSLKRKEPPKTSPDTEAEGPPAKRKKIPEAITTTKEPSTPIPADLSSPTLLKSQQATPSVRKDMLSAVAMVREQSNEGNANTPLSAKSSTPLAANGQTSQPTRAPSSQAKTQKQQAWETEQKRLERLGRELKHAASAHVNKAKLVASGDQNAVLEQRLAAIKAIESLLAYFLAFTSADEAALAAEPKQSPAIRNWQSLHGFFSFVKRTCEVEPVLAGLASHLGVVYAGHILTLSAAYGKTLGGTDMGEVVGVLVREAKITELRLDLDAVMRVFPLSWAGRLRVGMPGTEDLGPGRFNGGYKMGFGVQMSPLVAARAGFGMLREWIDRKKLGCELQLRLDGDVALDEQPRRSAMSSQ</sequence>
<feature type="region of interest" description="Disordered" evidence="1">
    <location>
        <begin position="1"/>
        <end position="25"/>
    </location>
</feature>
<evidence type="ECO:0000313" key="3">
    <source>
        <dbReference type="Proteomes" id="UP001274830"/>
    </source>
</evidence>
<feature type="compositionally biased region" description="Basic and acidic residues" evidence="1">
    <location>
        <begin position="249"/>
        <end position="259"/>
    </location>
</feature>
<feature type="region of interest" description="Disordered" evidence="1">
    <location>
        <begin position="705"/>
        <end position="750"/>
    </location>
</feature>
<feature type="compositionally biased region" description="Low complexity" evidence="1">
    <location>
        <begin position="327"/>
        <end position="340"/>
    </location>
</feature>
<feature type="compositionally biased region" description="Basic and acidic residues" evidence="1">
    <location>
        <begin position="465"/>
        <end position="477"/>
    </location>
</feature>
<feature type="region of interest" description="Disordered" evidence="1">
    <location>
        <begin position="189"/>
        <end position="310"/>
    </location>
</feature>
<gene>
    <name evidence="2" type="ORF">LTR78_008388</name>
</gene>
<feature type="compositionally biased region" description="Polar residues" evidence="1">
    <location>
        <begin position="677"/>
        <end position="689"/>
    </location>
</feature>
<dbReference type="Proteomes" id="UP001274830">
    <property type="component" value="Unassembled WGS sequence"/>
</dbReference>
<feature type="compositionally biased region" description="Basic and acidic residues" evidence="1">
    <location>
        <begin position="621"/>
        <end position="640"/>
    </location>
</feature>
<reference evidence="2" key="1">
    <citation type="submission" date="2023-07" db="EMBL/GenBank/DDBJ databases">
        <title>Black Yeasts Isolated from many extreme environments.</title>
        <authorList>
            <person name="Coleine C."/>
            <person name="Stajich J.E."/>
            <person name="Selbmann L."/>
        </authorList>
    </citation>
    <scope>NUCLEOTIDE SEQUENCE</scope>
    <source>
        <strain evidence="2">CCFEE 5485</strain>
    </source>
</reference>
<dbReference type="AlphaFoldDB" id="A0AAE0WIY8"/>
<name>A0AAE0WIY8_9PEZI</name>
<accession>A0AAE0WIY8</accession>
<proteinExistence type="predicted"/>
<organism evidence="2 3">
    <name type="scientific">Recurvomyces mirabilis</name>
    <dbReference type="NCBI Taxonomy" id="574656"/>
    <lineage>
        <taxon>Eukaryota</taxon>
        <taxon>Fungi</taxon>
        <taxon>Dikarya</taxon>
        <taxon>Ascomycota</taxon>
        <taxon>Pezizomycotina</taxon>
        <taxon>Dothideomycetes</taxon>
        <taxon>Dothideomycetidae</taxon>
        <taxon>Mycosphaerellales</taxon>
        <taxon>Teratosphaeriaceae</taxon>
        <taxon>Recurvomyces</taxon>
    </lineage>
</organism>
<dbReference type="EMBL" id="JAUTXT010000040">
    <property type="protein sequence ID" value="KAK3671655.1"/>
    <property type="molecule type" value="Genomic_DNA"/>
</dbReference>
<feature type="compositionally biased region" description="Basic and acidic residues" evidence="1">
    <location>
        <begin position="580"/>
        <end position="612"/>
    </location>
</feature>
<evidence type="ECO:0000256" key="1">
    <source>
        <dbReference type="SAM" id="MobiDB-lite"/>
    </source>
</evidence>
<feature type="compositionally biased region" description="Basic and acidic residues" evidence="1">
    <location>
        <begin position="201"/>
        <end position="226"/>
    </location>
</feature>
<keyword evidence="3" id="KW-1185">Reference proteome</keyword>
<feature type="compositionally biased region" description="Basic and acidic residues" evidence="1">
    <location>
        <begin position="497"/>
        <end position="516"/>
    </location>
</feature>
<feature type="compositionally biased region" description="Low complexity" evidence="1">
    <location>
        <begin position="552"/>
        <end position="561"/>
    </location>
</feature>
<evidence type="ECO:0000313" key="2">
    <source>
        <dbReference type="EMBL" id="KAK3671655.1"/>
    </source>
</evidence>
<comment type="caution">
    <text evidence="2">The sequence shown here is derived from an EMBL/GenBank/DDBJ whole genome shotgun (WGS) entry which is preliminary data.</text>
</comment>
<feature type="compositionally biased region" description="Basic residues" evidence="1">
    <location>
        <begin position="421"/>
        <end position="431"/>
    </location>
</feature>
<feature type="compositionally biased region" description="Polar residues" evidence="1">
    <location>
        <begin position="707"/>
        <end position="749"/>
    </location>
</feature>